<dbReference type="SUPFAM" id="SSF55729">
    <property type="entry name" value="Acyl-CoA N-acyltransferases (Nat)"/>
    <property type="match status" value="1"/>
</dbReference>
<proteinExistence type="predicted"/>
<dbReference type="Pfam" id="PF17668">
    <property type="entry name" value="Acetyltransf_17"/>
    <property type="match status" value="1"/>
</dbReference>
<dbReference type="STRING" id="930131.SAMN05216389_1394"/>
<dbReference type="OrthoDB" id="9768284at2"/>
<name>A0A1I0HNH7_9BACI</name>
<dbReference type="InterPro" id="IPR000182">
    <property type="entry name" value="GNAT_dom"/>
</dbReference>
<dbReference type="PANTHER" id="PTHR37817">
    <property type="entry name" value="N-ACETYLTRANSFERASE EIS"/>
    <property type="match status" value="1"/>
</dbReference>
<dbReference type="Gene3D" id="3.40.630.30">
    <property type="match status" value="2"/>
</dbReference>
<dbReference type="InterPro" id="IPR051554">
    <property type="entry name" value="Acetyltransferase_Eis"/>
</dbReference>
<dbReference type="InterPro" id="IPR041380">
    <property type="entry name" value="Acetyltransf_17"/>
</dbReference>
<keyword evidence="3" id="KW-1185">Reference proteome</keyword>
<dbReference type="InterPro" id="IPR036527">
    <property type="entry name" value="SCP2_sterol-bd_dom_sf"/>
</dbReference>
<dbReference type="GO" id="GO:0030649">
    <property type="term" value="P:aminoglycoside antibiotic catabolic process"/>
    <property type="evidence" value="ECO:0007669"/>
    <property type="project" value="TreeGrafter"/>
</dbReference>
<keyword evidence="2" id="KW-0808">Transferase</keyword>
<dbReference type="PROSITE" id="PS51186">
    <property type="entry name" value="GNAT"/>
    <property type="match status" value="1"/>
</dbReference>
<feature type="domain" description="N-acetyltransferase" evidence="1">
    <location>
        <begin position="1"/>
        <end position="142"/>
    </location>
</feature>
<reference evidence="2 3" key="1">
    <citation type="submission" date="2016-10" db="EMBL/GenBank/DDBJ databases">
        <authorList>
            <person name="de Groot N.N."/>
        </authorList>
    </citation>
    <scope>NUCLEOTIDE SEQUENCE [LARGE SCALE GENOMIC DNA]</scope>
    <source>
        <strain evidence="2 3">IBRC-M 10780</strain>
    </source>
</reference>
<dbReference type="RefSeq" id="WP_090873124.1">
    <property type="nucleotide sequence ID" value="NZ_FOHE01000039.1"/>
</dbReference>
<dbReference type="Gene3D" id="3.30.1050.10">
    <property type="entry name" value="SCP2 sterol-binding domain"/>
    <property type="match status" value="1"/>
</dbReference>
<dbReference type="PANTHER" id="PTHR37817:SF1">
    <property type="entry name" value="N-ACETYLTRANSFERASE EIS"/>
    <property type="match status" value="1"/>
</dbReference>
<gene>
    <name evidence="2" type="ORF">SAMN05216389_1394</name>
</gene>
<organism evidence="2 3">
    <name type="scientific">Oceanobacillus limi</name>
    <dbReference type="NCBI Taxonomy" id="930131"/>
    <lineage>
        <taxon>Bacteria</taxon>
        <taxon>Bacillati</taxon>
        <taxon>Bacillota</taxon>
        <taxon>Bacilli</taxon>
        <taxon>Bacillales</taxon>
        <taxon>Bacillaceae</taxon>
        <taxon>Oceanobacillus</taxon>
    </lineage>
</organism>
<dbReference type="InterPro" id="IPR025559">
    <property type="entry name" value="Eis_dom"/>
</dbReference>
<dbReference type="Proteomes" id="UP000198618">
    <property type="component" value="Unassembled WGS sequence"/>
</dbReference>
<accession>A0A1I0HNH7</accession>
<dbReference type="Pfam" id="PF13527">
    <property type="entry name" value="Acetyltransf_9"/>
    <property type="match status" value="1"/>
</dbReference>
<dbReference type="Pfam" id="PF13530">
    <property type="entry name" value="SCP2_2"/>
    <property type="match status" value="1"/>
</dbReference>
<protein>
    <submittedName>
        <fullName evidence="2">Predicted acetyltransferase</fullName>
    </submittedName>
</protein>
<dbReference type="EMBL" id="FOHE01000039">
    <property type="protein sequence ID" value="SET84672.1"/>
    <property type="molecule type" value="Genomic_DNA"/>
</dbReference>
<dbReference type="SUPFAM" id="SSF55718">
    <property type="entry name" value="SCP-like"/>
    <property type="match status" value="1"/>
</dbReference>
<dbReference type="CDD" id="cd04301">
    <property type="entry name" value="NAT_SF"/>
    <property type="match status" value="1"/>
</dbReference>
<dbReference type="InterPro" id="IPR016181">
    <property type="entry name" value="Acyl_CoA_acyltransferase"/>
</dbReference>
<dbReference type="GO" id="GO:0034069">
    <property type="term" value="F:aminoglycoside N-acetyltransferase activity"/>
    <property type="evidence" value="ECO:0007669"/>
    <property type="project" value="TreeGrafter"/>
</dbReference>
<evidence type="ECO:0000259" key="1">
    <source>
        <dbReference type="PROSITE" id="PS51186"/>
    </source>
</evidence>
<dbReference type="AlphaFoldDB" id="A0A1I0HNH7"/>
<sequence length="390" mass="45863">MIERLNVEQNAREIFELSQFAFQYQLTEDELEKKRDEARRHIIWGHMENGQIAAKLHLIPLACTINGKEFKMGGISAVATWPEHRRKGMVKDLISHALSYMKENGQVISYLHPFSVPFYRQYGWELSFNEKTYSIPIEKFNKNWQGKGYVRRISKNYQLLQAIYQDYAYRYSGTLIRDEKWWEQRILNDESTHIAVAYDEHNNPDGYILFEVKEKEFIVIEMVYRSLNGRNLLHQFIANHDSMVKKVEMVVPENDALPLLLEEPDFEQKIEPYFMARIVNVSQFLKQYPFQNTTSSNQVTLQVEDDFLPENSGKYYLRQSDLETNVSFLPSGGKPTKKIQCNIQQLTTMLLGYSRPLELFELGLITGDEACVKELENMVPIQQPYFPDYF</sequence>
<evidence type="ECO:0000313" key="3">
    <source>
        <dbReference type="Proteomes" id="UP000198618"/>
    </source>
</evidence>
<evidence type="ECO:0000313" key="2">
    <source>
        <dbReference type="EMBL" id="SET84672.1"/>
    </source>
</evidence>